<dbReference type="PANTHER" id="PTHR43731">
    <property type="entry name" value="RHOMBOID PROTEASE"/>
    <property type="match status" value="1"/>
</dbReference>
<organism evidence="10 11">
    <name type="scientific">Coemansia biformis</name>
    <dbReference type="NCBI Taxonomy" id="1286918"/>
    <lineage>
        <taxon>Eukaryota</taxon>
        <taxon>Fungi</taxon>
        <taxon>Fungi incertae sedis</taxon>
        <taxon>Zoopagomycota</taxon>
        <taxon>Kickxellomycotina</taxon>
        <taxon>Kickxellomycetes</taxon>
        <taxon>Kickxellales</taxon>
        <taxon>Kickxellaceae</taxon>
        <taxon>Coemansia</taxon>
    </lineage>
</organism>
<keyword evidence="5 8" id="KW-1133">Transmembrane helix</keyword>
<dbReference type="AlphaFoldDB" id="A0A9W7Y9Y5"/>
<keyword evidence="11" id="KW-1185">Reference proteome</keyword>
<feature type="compositionally biased region" description="Basic and acidic residues" evidence="7">
    <location>
        <begin position="38"/>
        <end position="50"/>
    </location>
</feature>
<feature type="transmembrane region" description="Helical" evidence="8">
    <location>
        <begin position="195"/>
        <end position="215"/>
    </location>
</feature>
<dbReference type="InterPro" id="IPR035952">
    <property type="entry name" value="Rhomboid-like_sf"/>
</dbReference>
<keyword evidence="3 8" id="KW-0812">Transmembrane</keyword>
<evidence type="ECO:0000313" key="10">
    <source>
        <dbReference type="EMBL" id="KAJ1727013.1"/>
    </source>
</evidence>
<evidence type="ECO:0000259" key="9">
    <source>
        <dbReference type="Pfam" id="PF01694"/>
    </source>
</evidence>
<evidence type="ECO:0000256" key="4">
    <source>
        <dbReference type="ARBA" id="ARBA00022801"/>
    </source>
</evidence>
<keyword evidence="6 8" id="KW-0472">Membrane</keyword>
<feature type="transmembrane region" description="Helical" evidence="8">
    <location>
        <begin position="256"/>
        <end position="272"/>
    </location>
</feature>
<accession>A0A9W7Y9Y5</accession>
<sequence>MPAQRLGRGSDIGAFAGRGAAGRGFTAPFPRGQQGRGARWEQHTKADYGSRRGNAHRNGSQPNQWRLSPEGVVYAIIGVNGLVYLVWQTSITRATGLHDARMYTWMRDNFAVMWANVEAGRVWTLLTAAFSHSNLLHLAVNMFVLHSFGTDIARLVGVRRFMLFYLGAAVCGNMFSAVINGIVLPRITGDRSQAMRPSIGASTSAVGIATLFACLYPNASLLVFFVVPAPAWLVATGLVGWDIWRVLSMQQSSVDGAGHLGGAVAGLGYYWFRLRPHLRRLR</sequence>
<feature type="transmembrane region" description="Helical" evidence="8">
    <location>
        <begin position="222"/>
        <end position="244"/>
    </location>
</feature>
<feature type="transmembrane region" description="Helical" evidence="8">
    <location>
        <begin position="163"/>
        <end position="183"/>
    </location>
</feature>
<proteinExistence type="inferred from homology"/>
<dbReference type="InterPro" id="IPR022764">
    <property type="entry name" value="Peptidase_S54_rhomboid_dom"/>
</dbReference>
<comment type="similarity">
    <text evidence="2">Belongs to the peptidase S54 family.</text>
</comment>
<evidence type="ECO:0000256" key="3">
    <source>
        <dbReference type="ARBA" id="ARBA00022692"/>
    </source>
</evidence>
<dbReference type="Proteomes" id="UP001143981">
    <property type="component" value="Unassembled WGS sequence"/>
</dbReference>
<feature type="domain" description="Peptidase S54 rhomboid" evidence="9">
    <location>
        <begin position="120"/>
        <end position="275"/>
    </location>
</feature>
<dbReference type="EMBL" id="JANBOI010001262">
    <property type="protein sequence ID" value="KAJ1727013.1"/>
    <property type="molecule type" value="Genomic_DNA"/>
</dbReference>
<dbReference type="GO" id="GO:0016020">
    <property type="term" value="C:membrane"/>
    <property type="evidence" value="ECO:0007669"/>
    <property type="project" value="UniProtKB-SubCell"/>
</dbReference>
<name>A0A9W7Y9Y5_9FUNG</name>
<dbReference type="SUPFAM" id="SSF144091">
    <property type="entry name" value="Rhomboid-like"/>
    <property type="match status" value="1"/>
</dbReference>
<evidence type="ECO:0000313" key="11">
    <source>
        <dbReference type="Proteomes" id="UP001143981"/>
    </source>
</evidence>
<gene>
    <name evidence="10" type="ORF">LPJ61_004814</name>
</gene>
<dbReference type="OrthoDB" id="418595at2759"/>
<evidence type="ECO:0000256" key="5">
    <source>
        <dbReference type="ARBA" id="ARBA00022989"/>
    </source>
</evidence>
<protein>
    <recommendedName>
        <fullName evidence="9">Peptidase S54 rhomboid domain-containing protein</fullName>
    </recommendedName>
</protein>
<evidence type="ECO:0000256" key="7">
    <source>
        <dbReference type="SAM" id="MobiDB-lite"/>
    </source>
</evidence>
<reference evidence="10" key="1">
    <citation type="submission" date="2022-07" db="EMBL/GenBank/DDBJ databases">
        <title>Phylogenomic reconstructions and comparative analyses of Kickxellomycotina fungi.</title>
        <authorList>
            <person name="Reynolds N.K."/>
            <person name="Stajich J.E."/>
            <person name="Barry K."/>
            <person name="Grigoriev I.V."/>
            <person name="Crous P."/>
            <person name="Smith M.E."/>
        </authorList>
    </citation>
    <scope>NUCLEOTIDE SEQUENCE</scope>
    <source>
        <strain evidence="10">BCRC 34381</strain>
    </source>
</reference>
<keyword evidence="4" id="KW-0378">Hydrolase</keyword>
<evidence type="ECO:0000256" key="1">
    <source>
        <dbReference type="ARBA" id="ARBA00004141"/>
    </source>
</evidence>
<dbReference type="GO" id="GO:0004252">
    <property type="term" value="F:serine-type endopeptidase activity"/>
    <property type="evidence" value="ECO:0007669"/>
    <property type="project" value="InterPro"/>
</dbReference>
<evidence type="ECO:0000256" key="8">
    <source>
        <dbReference type="SAM" id="Phobius"/>
    </source>
</evidence>
<evidence type="ECO:0000256" key="6">
    <source>
        <dbReference type="ARBA" id="ARBA00023136"/>
    </source>
</evidence>
<evidence type="ECO:0000256" key="2">
    <source>
        <dbReference type="ARBA" id="ARBA00009045"/>
    </source>
</evidence>
<comment type="subcellular location">
    <subcellularLocation>
        <location evidence="1">Membrane</location>
        <topology evidence="1">Multi-pass membrane protein</topology>
    </subcellularLocation>
</comment>
<feature type="compositionally biased region" description="Low complexity" evidence="7">
    <location>
        <begin position="13"/>
        <end position="27"/>
    </location>
</feature>
<dbReference type="Pfam" id="PF01694">
    <property type="entry name" value="Rhomboid"/>
    <property type="match status" value="1"/>
</dbReference>
<dbReference type="Gene3D" id="1.20.1540.10">
    <property type="entry name" value="Rhomboid-like"/>
    <property type="match status" value="1"/>
</dbReference>
<feature type="region of interest" description="Disordered" evidence="7">
    <location>
        <begin position="1"/>
        <end position="63"/>
    </location>
</feature>
<comment type="caution">
    <text evidence="10">The sequence shown here is derived from an EMBL/GenBank/DDBJ whole genome shotgun (WGS) entry which is preliminary data.</text>
</comment>
<dbReference type="InterPro" id="IPR050925">
    <property type="entry name" value="Rhomboid_protease_S54"/>
</dbReference>
<dbReference type="PANTHER" id="PTHR43731:SF14">
    <property type="entry name" value="PRESENILIN-ASSOCIATED RHOMBOID-LIKE PROTEIN, MITOCHONDRIAL"/>
    <property type="match status" value="1"/>
</dbReference>